<organismHost>
    <name type="scientific">Emiliania huxleyi</name>
    <name type="common">Coccolithophore</name>
    <name type="synonym">Pontosphaera huxleyi</name>
    <dbReference type="NCBI Taxonomy" id="2903"/>
</organismHost>
<feature type="compositionally biased region" description="Pro residues" evidence="1">
    <location>
        <begin position="282"/>
        <end position="306"/>
    </location>
</feature>
<sequence>MLLISNSKHMQTPYNGIFLKSETAALLCNNVLKLVIDVYKPVYLRCGKDAEIMTACMEAVPAQFTEEMYEKYTRQLCNRNRDFKALLCTVIKQMASERHEKDGYRVVLEGTEDVVGKVFVKRFLIAMAASDSVRSGRFFDPNQTVECALVTQTNARDCLWGIADEFIRVENPDDATSDVESEASTAVSKRKRNKKSRRARSEVSVVSSVSHAAPSINDHDIQEDEVDEDDWGDVDDTIKPMDSVSQVFASTDNRSHTSEPTQIKMSPPLQFPPKSAVYTPPSHHPPQPPPPAQYPPPPPPPPPPPIRSTGYYS</sequence>
<dbReference type="RefSeq" id="YP_294126.1">
    <property type="nucleotide sequence ID" value="NC_007346.1"/>
</dbReference>
<accession>Q4A2B1</accession>
<feature type="region of interest" description="Disordered" evidence="1">
    <location>
        <begin position="173"/>
        <end position="313"/>
    </location>
</feature>
<protein>
    <submittedName>
        <fullName evidence="2">Uncharacterized protein</fullName>
    </submittedName>
</protein>
<dbReference type="GeneID" id="3654998"/>
<organism evidence="2 3">
    <name type="scientific">Emiliania huxleyi virus 86 (isolate United Kingdom/English Channel/1999)</name>
    <name type="common">EhV-86</name>
    <dbReference type="NCBI Taxonomy" id="654925"/>
    <lineage>
        <taxon>Viruses</taxon>
        <taxon>Varidnaviria</taxon>
        <taxon>Bamfordvirae</taxon>
        <taxon>Nucleocytoviricota</taxon>
        <taxon>Megaviricetes</taxon>
        <taxon>Algavirales</taxon>
        <taxon>Phycodnaviridae</taxon>
        <taxon>Coccolithovirus</taxon>
        <taxon>Coccolithovirus huxleyi</taxon>
        <taxon>Emiliania huxleyi virus 86</taxon>
    </lineage>
</organism>
<feature type="compositionally biased region" description="Polar residues" evidence="1">
    <location>
        <begin position="243"/>
        <end position="264"/>
    </location>
</feature>
<dbReference type="EMBL" id="AJ890364">
    <property type="protein sequence ID" value="CAI65795.1"/>
    <property type="molecule type" value="Genomic_DNA"/>
</dbReference>
<name>Q4A2B1_EHV8U</name>
<evidence type="ECO:0000313" key="2">
    <source>
        <dbReference type="EMBL" id="CAI65795.1"/>
    </source>
</evidence>
<reference evidence="2 3" key="1">
    <citation type="journal article" date="2005" name="Science">
        <title>Complete genome sequence and lytic phase transcription profile of a Coccolithovirus.</title>
        <authorList>
            <person name="Wilson W.H."/>
            <person name="Schroeder D.C."/>
            <person name="Allen M.J."/>
            <person name="Holden M.T.G."/>
            <person name="Parkhill J."/>
            <person name="Barrell B.G."/>
            <person name="Churcher C."/>
            <person name="Hamlin N."/>
            <person name="Mungall K."/>
            <person name="Norbertczak H."/>
            <person name="Quail M.A."/>
            <person name="Price C."/>
            <person name="Rabbinowitsch E."/>
            <person name="Walker D."/>
            <person name="Craigon M."/>
            <person name="Roy D."/>
            <person name="Ghazal P."/>
        </authorList>
    </citation>
    <scope>NUCLEOTIDE SEQUENCE [LARGE SCALE GENOMIC DNA]</scope>
    <source>
        <strain evidence="3">Isolate United Kingdom/English Channel/1999</strain>
    </source>
</reference>
<feature type="compositionally biased region" description="Acidic residues" evidence="1">
    <location>
        <begin position="221"/>
        <end position="235"/>
    </location>
</feature>
<feature type="compositionally biased region" description="Low complexity" evidence="1">
    <location>
        <begin position="202"/>
        <end position="215"/>
    </location>
</feature>
<feature type="compositionally biased region" description="Basic residues" evidence="1">
    <location>
        <begin position="188"/>
        <end position="198"/>
    </location>
</feature>
<dbReference type="KEGG" id="vg:3654998"/>
<gene>
    <name evidence="2" type="ORF">EhV368</name>
</gene>
<keyword evidence="3" id="KW-1185">Reference proteome</keyword>
<evidence type="ECO:0000256" key="1">
    <source>
        <dbReference type="SAM" id="MobiDB-lite"/>
    </source>
</evidence>
<evidence type="ECO:0000313" key="3">
    <source>
        <dbReference type="Proteomes" id="UP000000863"/>
    </source>
</evidence>
<proteinExistence type="predicted"/>
<dbReference type="Proteomes" id="UP000000863">
    <property type="component" value="Segment"/>
</dbReference>